<accession>A0ABS3X4W9</accession>
<protein>
    <recommendedName>
        <fullName evidence="2">Phosphocarrier protein HPr</fullName>
    </recommendedName>
</protein>
<organism evidence="5 6">
    <name type="scientific">Streptomyces oryzae</name>
    <dbReference type="NCBI Taxonomy" id="1434886"/>
    <lineage>
        <taxon>Bacteria</taxon>
        <taxon>Bacillati</taxon>
        <taxon>Actinomycetota</taxon>
        <taxon>Actinomycetes</taxon>
        <taxon>Kitasatosporales</taxon>
        <taxon>Streptomycetaceae</taxon>
        <taxon>Streptomyces</taxon>
    </lineage>
</organism>
<sequence>MSANSDTTSPSTRREAQVVLPAHLHARPAGQLARAAGGFRSALELDYNGRTVNPTGVLGLMGLGATAGSTVTIRATGPDAHEAVTALTEILANAE</sequence>
<keyword evidence="6" id="KW-1185">Reference proteome</keyword>
<dbReference type="CDD" id="cd00367">
    <property type="entry name" value="PTS-HPr_like"/>
    <property type="match status" value="1"/>
</dbReference>
<dbReference type="PRINTS" id="PR00107">
    <property type="entry name" value="PHOSPHOCPHPR"/>
</dbReference>
<dbReference type="RefSeq" id="WP_209237027.1">
    <property type="nucleotide sequence ID" value="NZ_JADKMA010000001.1"/>
</dbReference>
<keyword evidence="3" id="KW-0762">Sugar transport</keyword>
<evidence type="ECO:0000256" key="1">
    <source>
        <dbReference type="ARBA" id="ARBA00003681"/>
    </source>
</evidence>
<dbReference type="Proteomes" id="UP001519064">
    <property type="component" value="Unassembled WGS sequence"/>
</dbReference>
<reference evidence="5 6" key="1">
    <citation type="submission" date="2020-11" db="EMBL/GenBank/DDBJ databases">
        <title>Streptomyces spirodelae sp. nov., isolated from duckweed.</title>
        <authorList>
            <person name="Saimee Y."/>
            <person name="Duangmal K."/>
        </authorList>
    </citation>
    <scope>NUCLEOTIDE SEQUENCE [LARGE SCALE GENOMIC DNA]</scope>
    <source>
        <strain evidence="5 6">S16-07</strain>
    </source>
</reference>
<evidence type="ECO:0000256" key="2">
    <source>
        <dbReference type="ARBA" id="ARBA00020422"/>
    </source>
</evidence>
<dbReference type="InterPro" id="IPR050399">
    <property type="entry name" value="HPr"/>
</dbReference>
<evidence type="ECO:0000313" key="6">
    <source>
        <dbReference type="Proteomes" id="UP001519064"/>
    </source>
</evidence>
<dbReference type="Gene3D" id="3.30.1340.10">
    <property type="entry name" value="HPr-like"/>
    <property type="match status" value="1"/>
</dbReference>
<evidence type="ECO:0000259" key="4">
    <source>
        <dbReference type="PROSITE" id="PS51350"/>
    </source>
</evidence>
<dbReference type="NCBIfam" id="TIGR01003">
    <property type="entry name" value="PTS_HPr_family"/>
    <property type="match status" value="1"/>
</dbReference>
<comment type="function">
    <text evidence="1">General (non sugar-specific) component of the phosphoenolpyruvate-dependent sugar phosphotransferase system (sugar PTS). This major carbohydrate active-transport system catalyzes the phosphorylation of incoming sugar substrates concomitantly with their translocation across the cell membrane. The phosphoryl group from phosphoenolpyruvate (PEP) is transferred to the phosphoryl carrier protein HPr by enzyme I. Phospho-HPr then transfers it to the PTS EIIA domain.</text>
</comment>
<gene>
    <name evidence="5" type="ORF">ITI46_00210</name>
</gene>
<evidence type="ECO:0000313" key="5">
    <source>
        <dbReference type="EMBL" id="MBO8190147.1"/>
    </source>
</evidence>
<comment type="caution">
    <text evidence="5">The sequence shown here is derived from an EMBL/GenBank/DDBJ whole genome shotgun (WGS) entry which is preliminary data.</text>
</comment>
<feature type="domain" description="HPr" evidence="4">
    <location>
        <begin position="11"/>
        <end position="95"/>
    </location>
</feature>
<dbReference type="SUPFAM" id="SSF55594">
    <property type="entry name" value="HPr-like"/>
    <property type="match status" value="1"/>
</dbReference>
<dbReference type="PANTHER" id="PTHR33705">
    <property type="entry name" value="PHOSPHOCARRIER PROTEIN HPR"/>
    <property type="match status" value="1"/>
</dbReference>
<keyword evidence="3" id="KW-0813">Transport</keyword>
<proteinExistence type="predicted"/>
<dbReference type="InterPro" id="IPR035895">
    <property type="entry name" value="HPr-like_sf"/>
</dbReference>
<name>A0ABS3X4W9_9ACTN</name>
<dbReference type="Pfam" id="PF00381">
    <property type="entry name" value="PTS-HPr"/>
    <property type="match status" value="1"/>
</dbReference>
<dbReference type="InterPro" id="IPR000032">
    <property type="entry name" value="HPr-like"/>
</dbReference>
<dbReference type="PANTHER" id="PTHR33705:SF1">
    <property type="entry name" value="PHOSPHOCARRIER PROTEIN HPR"/>
    <property type="match status" value="1"/>
</dbReference>
<dbReference type="EMBL" id="JADKMA010000001">
    <property type="protein sequence ID" value="MBO8190147.1"/>
    <property type="molecule type" value="Genomic_DNA"/>
</dbReference>
<evidence type="ECO:0000256" key="3">
    <source>
        <dbReference type="ARBA" id="ARBA00022597"/>
    </source>
</evidence>
<dbReference type="PROSITE" id="PS51350">
    <property type="entry name" value="PTS_HPR_DOM"/>
    <property type="match status" value="1"/>
</dbReference>